<sequence>LQPHPSLNRTAPANNVRPAPWSIPGESVDRHTLPKPARPASRYSSNRARNQLHHPSLCLRYHTPTQEPINASSARPTLHCKASRDTFVSQRRQHRTHLPKSQAPSCSLPPPRTN</sequence>
<protein>
    <submittedName>
        <fullName evidence="2">Uncharacterized protein</fullName>
    </submittedName>
</protein>
<gene>
    <name evidence="2" type="ORF">CT0861_13220</name>
</gene>
<dbReference type="AlphaFoldDB" id="A0A166TGE5"/>
<keyword evidence="3" id="KW-1185">Reference proteome</keyword>
<organism evidence="2 3">
    <name type="scientific">Colletotrichum tofieldiae</name>
    <dbReference type="NCBI Taxonomy" id="708197"/>
    <lineage>
        <taxon>Eukaryota</taxon>
        <taxon>Fungi</taxon>
        <taxon>Dikarya</taxon>
        <taxon>Ascomycota</taxon>
        <taxon>Pezizomycotina</taxon>
        <taxon>Sordariomycetes</taxon>
        <taxon>Hypocreomycetidae</taxon>
        <taxon>Glomerellales</taxon>
        <taxon>Glomerellaceae</taxon>
        <taxon>Colletotrichum</taxon>
        <taxon>Colletotrichum spaethianum species complex</taxon>
    </lineage>
</organism>
<comment type="caution">
    <text evidence="2">The sequence shown here is derived from an EMBL/GenBank/DDBJ whole genome shotgun (WGS) entry which is preliminary data.</text>
</comment>
<evidence type="ECO:0000256" key="1">
    <source>
        <dbReference type="SAM" id="MobiDB-lite"/>
    </source>
</evidence>
<dbReference type="Proteomes" id="UP000076552">
    <property type="component" value="Unassembled WGS sequence"/>
</dbReference>
<feature type="compositionally biased region" description="Polar residues" evidence="1">
    <location>
        <begin position="1"/>
        <end position="13"/>
    </location>
</feature>
<proteinExistence type="predicted"/>
<feature type="non-terminal residue" evidence="2">
    <location>
        <position position="1"/>
    </location>
</feature>
<accession>A0A166TGE5</accession>
<feature type="compositionally biased region" description="Polar residues" evidence="1">
    <location>
        <begin position="63"/>
        <end position="75"/>
    </location>
</feature>
<reference evidence="2 3" key="1">
    <citation type="submission" date="2015-06" db="EMBL/GenBank/DDBJ databases">
        <title>Survival trade-offs in plant roots during colonization by closely related pathogenic and mutualistic fungi.</title>
        <authorList>
            <person name="Hacquard S."/>
            <person name="Kracher B."/>
            <person name="Hiruma K."/>
            <person name="Weinman A."/>
            <person name="Muench P."/>
            <person name="Garrido Oter R."/>
            <person name="Ver Loren van Themaat E."/>
            <person name="Dallerey J.-F."/>
            <person name="Damm U."/>
            <person name="Henrissat B."/>
            <person name="Lespinet O."/>
            <person name="Thon M."/>
            <person name="Kemen E."/>
            <person name="McHardy A.C."/>
            <person name="Schulze-Lefert P."/>
            <person name="O'Connell R.J."/>
        </authorList>
    </citation>
    <scope>NUCLEOTIDE SEQUENCE [LARGE SCALE GENOMIC DNA]</scope>
    <source>
        <strain evidence="2 3">0861</strain>
    </source>
</reference>
<dbReference type="EMBL" id="LFIV01000063">
    <property type="protein sequence ID" value="KZL72044.1"/>
    <property type="molecule type" value="Genomic_DNA"/>
</dbReference>
<evidence type="ECO:0000313" key="3">
    <source>
        <dbReference type="Proteomes" id="UP000076552"/>
    </source>
</evidence>
<evidence type="ECO:0000313" key="2">
    <source>
        <dbReference type="EMBL" id="KZL72044.1"/>
    </source>
</evidence>
<name>A0A166TGE5_9PEZI</name>
<feature type="region of interest" description="Disordered" evidence="1">
    <location>
        <begin position="1"/>
        <end position="114"/>
    </location>
</feature>